<proteinExistence type="predicted"/>
<feature type="non-terminal residue" evidence="3">
    <location>
        <position position="1"/>
    </location>
</feature>
<dbReference type="InterPro" id="IPR036291">
    <property type="entry name" value="NAD(P)-bd_dom_sf"/>
</dbReference>
<sequence length="581" mass="65466">VINFYILFATSEDENDGIKSSGRRILVFGGNGFIGSETVRRLIDRGDEITMVNRGNWYFDSEERIKPFVSAHFICNRDKLLEIECEELLTSGSYDAVIDFSSYNARQTKQVVDILKDRVGVYVYISTDSVYEVCDKTHSGPTTEEDAVRPKSPKKRMQLKREEKYAHDKLACEEVLQQQRKEGGFPYVALRLPDVIGPRDNSFRFWTYQLWIRIHKDIHHPLHMPEGVSDDKFSLIHVEDAAKAIEKVLDAGPAVHNQAINIAFNEHFTLKKLLRDIADKLEIDKLEFLSDNDETWYTYPTVTKGPLDISKAKILLDWKPMTWETALSSLCAYFEGAMSDMKLLREREMLLADFFENIVPETYYATALNKLIEIYGRDVMKGVDLEVGFDGSPQIAGPNDDSSETNIVHDQTSEKMETKAPTSTETDADKQQTMNADSEKKEKTKPHSNEFPLMKNDDIFAASCTTLFPNEAHPRQPRNHMNTHNTLQRPSSPSILESTTERGILEKRNYSQSCSPARDGIRVRRITTFPVTSDSTSNSALVPSSPLALACRGFQTSSQVQDVDSAAKFIGAGAATVGVAG</sequence>
<accession>A0ABN8SYH1</accession>
<feature type="non-terminal residue" evidence="3">
    <location>
        <position position="581"/>
    </location>
</feature>
<protein>
    <recommendedName>
        <fullName evidence="2">NAD-dependent epimerase/dehydratase domain-containing protein</fullName>
    </recommendedName>
</protein>
<feature type="region of interest" description="Disordered" evidence="1">
    <location>
        <begin position="471"/>
        <end position="501"/>
    </location>
</feature>
<evidence type="ECO:0000313" key="4">
    <source>
        <dbReference type="Proteomes" id="UP001159427"/>
    </source>
</evidence>
<evidence type="ECO:0000256" key="1">
    <source>
        <dbReference type="SAM" id="MobiDB-lite"/>
    </source>
</evidence>
<dbReference type="InterPro" id="IPR001509">
    <property type="entry name" value="Epimerase_deHydtase"/>
</dbReference>
<dbReference type="Proteomes" id="UP001159427">
    <property type="component" value="Unassembled WGS sequence"/>
</dbReference>
<evidence type="ECO:0000259" key="2">
    <source>
        <dbReference type="Pfam" id="PF01370"/>
    </source>
</evidence>
<dbReference type="EMBL" id="CALNXI010004874">
    <property type="protein sequence ID" value="CAH3196595.1"/>
    <property type="molecule type" value="Genomic_DNA"/>
</dbReference>
<feature type="compositionally biased region" description="Polar residues" evidence="1">
    <location>
        <begin position="479"/>
        <end position="498"/>
    </location>
</feature>
<dbReference type="PANTHER" id="PTHR43725:SF32">
    <property type="entry name" value="NAD-DEPENDENT EPIMERASE_DEHYDRATASE DOMAIN-CONTAINING PROTEIN"/>
    <property type="match status" value="1"/>
</dbReference>
<feature type="region of interest" description="Disordered" evidence="1">
    <location>
        <begin position="391"/>
        <end position="453"/>
    </location>
</feature>
<dbReference type="Pfam" id="PF01370">
    <property type="entry name" value="Epimerase"/>
    <property type="match status" value="1"/>
</dbReference>
<comment type="caution">
    <text evidence="3">The sequence shown here is derived from an EMBL/GenBank/DDBJ whole genome shotgun (WGS) entry which is preliminary data.</text>
</comment>
<dbReference type="Gene3D" id="3.40.50.720">
    <property type="entry name" value="NAD(P)-binding Rossmann-like Domain"/>
    <property type="match status" value="1"/>
</dbReference>
<gene>
    <name evidence="3" type="ORF">PEVE_00033025</name>
</gene>
<organism evidence="3 4">
    <name type="scientific">Porites evermanni</name>
    <dbReference type="NCBI Taxonomy" id="104178"/>
    <lineage>
        <taxon>Eukaryota</taxon>
        <taxon>Metazoa</taxon>
        <taxon>Cnidaria</taxon>
        <taxon>Anthozoa</taxon>
        <taxon>Hexacorallia</taxon>
        <taxon>Scleractinia</taxon>
        <taxon>Fungiina</taxon>
        <taxon>Poritidae</taxon>
        <taxon>Porites</taxon>
    </lineage>
</organism>
<feature type="domain" description="NAD-dependent epimerase/dehydratase" evidence="2">
    <location>
        <begin position="25"/>
        <end position="263"/>
    </location>
</feature>
<dbReference type="SUPFAM" id="SSF51735">
    <property type="entry name" value="NAD(P)-binding Rossmann-fold domains"/>
    <property type="match status" value="1"/>
</dbReference>
<evidence type="ECO:0000313" key="3">
    <source>
        <dbReference type="EMBL" id="CAH3196595.1"/>
    </source>
</evidence>
<feature type="compositionally biased region" description="Basic and acidic residues" evidence="1">
    <location>
        <begin position="437"/>
        <end position="448"/>
    </location>
</feature>
<name>A0ABN8SYH1_9CNID</name>
<dbReference type="PANTHER" id="PTHR43725">
    <property type="entry name" value="UDP-GLUCOSE 4-EPIMERASE"/>
    <property type="match status" value="1"/>
</dbReference>
<feature type="compositionally biased region" description="Polar residues" evidence="1">
    <location>
        <begin position="420"/>
        <end position="436"/>
    </location>
</feature>
<keyword evidence="4" id="KW-1185">Reference proteome</keyword>
<reference evidence="3 4" key="1">
    <citation type="submission" date="2022-05" db="EMBL/GenBank/DDBJ databases">
        <authorList>
            <consortium name="Genoscope - CEA"/>
            <person name="William W."/>
        </authorList>
    </citation>
    <scope>NUCLEOTIDE SEQUENCE [LARGE SCALE GENOMIC DNA]</scope>
</reference>